<dbReference type="EMBL" id="JBFKZN010000006">
    <property type="protein sequence ID" value="MEW5290177.1"/>
    <property type="molecule type" value="Genomic_DNA"/>
</dbReference>
<accession>A0ABV3N315</accession>
<evidence type="ECO:0000313" key="1">
    <source>
        <dbReference type="EMBL" id="MEW5290177.1"/>
    </source>
</evidence>
<sequence length="142" mass="15853">METFSTLIAGKNEKLHKEINMAHWTYRQSTGELFRDNKFIERGYSGVLTNKNNPDREQVRGMGPIPRGTWKIGSTGTGNGPLTITLIHIRGNSYARDMSTFRMHGEKRHGTPGFASAGCIIMGPRTRLLVSNDHGALLEVIR</sequence>
<evidence type="ECO:0000313" key="2">
    <source>
        <dbReference type="Proteomes" id="UP001554567"/>
    </source>
</evidence>
<keyword evidence="2" id="KW-1185">Reference proteome</keyword>
<comment type="caution">
    <text evidence="1">The sequence shown here is derived from an EMBL/GenBank/DDBJ whole genome shotgun (WGS) entry which is preliminary data.</text>
</comment>
<gene>
    <name evidence="1" type="ORF">ABW286_13455</name>
</gene>
<organism evidence="1 2">
    <name type="scientific">Erwinia papayae</name>
    <dbReference type="NCBI Taxonomy" id="206499"/>
    <lineage>
        <taxon>Bacteria</taxon>
        <taxon>Pseudomonadati</taxon>
        <taxon>Pseudomonadota</taxon>
        <taxon>Gammaproteobacteria</taxon>
        <taxon>Enterobacterales</taxon>
        <taxon>Erwiniaceae</taxon>
        <taxon>Erwinia</taxon>
    </lineage>
</organism>
<proteinExistence type="predicted"/>
<name>A0ABV3N315_9GAMM</name>
<dbReference type="RefSeq" id="WP_338070025.1">
    <property type="nucleotide sequence ID" value="NZ_JBFKZN010000006.1"/>
</dbReference>
<protein>
    <submittedName>
        <fullName evidence="1">DUF2778 domain-containing protein</fullName>
    </submittedName>
</protein>
<dbReference type="Proteomes" id="UP001554567">
    <property type="component" value="Unassembled WGS sequence"/>
</dbReference>
<reference evidence="1 2" key="1">
    <citation type="submission" date="2024-07" db="EMBL/GenBank/DDBJ databases">
        <authorList>
            <person name="Dulla G.F.J."/>
            <person name="Delorm J.G."/>
        </authorList>
    </citation>
    <scope>NUCLEOTIDE SEQUENCE [LARGE SCALE GENOMIC DNA]</scope>
    <source>
        <strain evidence="1 2">JGD 233</strain>
    </source>
</reference>